<reference evidence="2" key="1">
    <citation type="submission" date="2020-05" db="EMBL/GenBank/DDBJ databases">
        <title>Complete genome sequence of Bradyrhizobium diazoefficiens XF8 isolated from soybean nodule.</title>
        <authorList>
            <person name="Noda R."/>
            <person name="Kakizaki K."/>
            <person name="Minamisawa K."/>
        </authorList>
    </citation>
    <scope>NUCLEOTIDE SEQUENCE</scope>
    <source>
        <strain evidence="2">XF8</strain>
    </source>
</reference>
<name>A0A810BK37_9BRAD</name>
<feature type="region of interest" description="Disordered" evidence="1">
    <location>
        <begin position="22"/>
        <end position="84"/>
    </location>
</feature>
<proteinExistence type="predicted"/>
<organism evidence="2">
    <name type="scientific">Bradyrhizobium diazoefficiens</name>
    <dbReference type="NCBI Taxonomy" id="1355477"/>
    <lineage>
        <taxon>Bacteria</taxon>
        <taxon>Pseudomonadati</taxon>
        <taxon>Pseudomonadota</taxon>
        <taxon>Alphaproteobacteria</taxon>
        <taxon>Hyphomicrobiales</taxon>
        <taxon>Nitrobacteraceae</taxon>
        <taxon>Bradyrhizobium</taxon>
    </lineage>
</organism>
<protein>
    <submittedName>
        <fullName evidence="2">Uncharacterized protein</fullName>
    </submittedName>
</protein>
<accession>A0A810BK37</accession>
<evidence type="ECO:0000313" key="2">
    <source>
        <dbReference type="EMBL" id="BCE75701.1"/>
    </source>
</evidence>
<dbReference type="AlphaFoldDB" id="A0A810BK37"/>
<sequence>MCARTRAWAVLDLTAPRAPMPWRAAAEPPAGKAPTAVLSPRLPPGTPGLIERSDGVPDPCDGAIFKHNNRHRREPGVALVSREA</sequence>
<gene>
    <name evidence="2" type="ORF">XF8B_58120</name>
</gene>
<evidence type="ECO:0000256" key="1">
    <source>
        <dbReference type="SAM" id="MobiDB-lite"/>
    </source>
</evidence>
<dbReference type="EMBL" id="AP023097">
    <property type="protein sequence ID" value="BCE75701.1"/>
    <property type="molecule type" value="Genomic_DNA"/>
</dbReference>